<protein>
    <submittedName>
        <fullName evidence="10">Dimethylaniline monooxygenase</fullName>
    </submittedName>
</protein>
<dbReference type="InterPro" id="IPR036188">
    <property type="entry name" value="FAD/NAD-bd_sf"/>
</dbReference>
<accession>A0A3M7M1E2</accession>
<keyword evidence="7 10" id="KW-0503">Monooxygenase</keyword>
<evidence type="ECO:0000256" key="2">
    <source>
        <dbReference type="ARBA" id="ARBA00010139"/>
    </source>
</evidence>
<feature type="domain" description="FAD/NAD(P)-binding" evidence="9">
    <location>
        <begin position="42"/>
        <end position="258"/>
    </location>
</feature>
<gene>
    <name evidence="10" type="ORF">GMOD_00009948</name>
</gene>
<feature type="region of interest" description="Disordered" evidence="8">
    <location>
        <begin position="1"/>
        <end position="34"/>
    </location>
</feature>
<dbReference type="AlphaFoldDB" id="A0A3M7M1E2"/>
<evidence type="ECO:0000256" key="3">
    <source>
        <dbReference type="ARBA" id="ARBA00022630"/>
    </source>
</evidence>
<name>A0A3M7M1E2_9PLEO</name>
<keyword evidence="6" id="KW-0560">Oxidoreductase</keyword>
<reference evidence="10 11" key="1">
    <citation type="journal article" date="2014" name="PLoS ONE">
        <title>De novo Genome Assembly of the Fungal Plant Pathogen Pyrenophora semeniperda.</title>
        <authorList>
            <person name="Soliai M.M."/>
            <person name="Meyer S.E."/>
            <person name="Udall J.A."/>
            <person name="Elzinga D.E."/>
            <person name="Hermansen R.A."/>
            <person name="Bodily P.M."/>
            <person name="Hart A.A."/>
            <person name="Coleman C.E."/>
        </authorList>
    </citation>
    <scope>NUCLEOTIDE SEQUENCE [LARGE SCALE GENOMIC DNA]</scope>
    <source>
        <strain evidence="10 11">CCB06</strain>
        <tissue evidence="10">Mycelium</tissue>
    </source>
</reference>
<dbReference type="InterPro" id="IPR050775">
    <property type="entry name" value="FAD-binding_Monooxygenases"/>
</dbReference>
<evidence type="ECO:0000313" key="11">
    <source>
        <dbReference type="Proteomes" id="UP000265663"/>
    </source>
</evidence>
<dbReference type="SUPFAM" id="SSF51905">
    <property type="entry name" value="FAD/NAD(P)-binding domain"/>
    <property type="match status" value="2"/>
</dbReference>
<organism evidence="10 11">
    <name type="scientific">Pyrenophora seminiperda CCB06</name>
    <dbReference type="NCBI Taxonomy" id="1302712"/>
    <lineage>
        <taxon>Eukaryota</taxon>
        <taxon>Fungi</taxon>
        <taxon>Dikarya</taxon>
        <taxon>Ascomycota</taxon>
        <taxon>Pezizomycotina</taxon>
        <taxon>Dothideomycetes</taxon>
        <taxon>Pleosporomycetidae</taxon>
        <taxon>Pleosporales</taxon>
        <taxon>Pleosporineae</taxon>
        <taxon>Pleosporaceae</taxon>
        <taxon>Pyrenophora</taxon>
    </lineage>
</organism>
<keyword evidence="3" id="KW-0285">Flavoprotein</keyword>
<dbReference type="PANTHER" id="PTHR43098">
    <property type="entry name" value="L-ORNITHINE N(5)-MONOOXYGENASE-RELATED"/>
    <property type="match status" value="1"/>
</dbReference>
<proteinExistence type="inferred from homology"/>
<keyword evidence="11" id="KW-1185">Reference proteome</keyword>
<dbReference type="OrthoDB" id="66881at2759"/>
<evidence type="ECO:0000256" key="6">
    <source>
        <dbReference type="ARBA" id="ARBA00023002"/>
    </source>
</evidence>
<keyword evidence="4" id="KW-0274">FAD</keyword>
<dbReference type="EMBL" id="KE747815">
    <property type="protein sequence ID" value="RMZ68335.1"/>
    <property type="molecule type" value="Genomic_DNA"/>
</dbReference>
<dbReference type="InterPro" id="IPR023753">
    <property type="entry name" value="FAD/NAD-binding_dom"/>
</dbReference>
<evidence type="ECO:0000256" key="1">
    <source>
        <dbReference type="ARBA" id="ARBA00001974"/>
    </source>
</evidence>
<comment type="cofactor">
    <cofactor evidence="1">
        <name>FAD</name>
        <dbReference type="ChEBI" id="CHEBI:57692"/>
    </cofactor>
</comment>
<evidence type="ECO:0000256" key="7">
    <source>
        <dbReference type="ARBA" id="ARBA00023033"/>
    </source>
</evidence>
<dbReference type="Gene3D" id="3.50.50.60">
    <property type="entry name" value="FAD/NAD(P)-binding domain"/>
    <property type="match status" value="2"/>
</dbReference>
<evidence type="ECO:0000256" key="5">
    <source>
        <dbReference type="ARBA" id="ARBA00022857"/>
    </source>
</evidence>
<dbReference type="PRINTS" id="PR00411">
    <property type="entry name" value="PNDRDTASEI"/>
</dbReference>
<evidence type="ECO:0000313" key="10">
    <source>
        <dbReference type="EMBL" id="RMZ68335.1"/>
    </source>
</evidence>
<dbReference type="PANTHER" id="PTHR43098:SF3">
    <property type="entry name" value="L-ORNITHINE N(5)-MONOOXYGENASE-RELATED"/>
    <property type="match status" value="1"/>
</dbReference>
<dbReference type="Pfam" id="PF07992">
    <property type="entry name" value="Pyr_redox_2"/>
    <property type="match status" value="1"/>
</dbReference>
<keyword evidence="5" id="KW-0521">NADP</keyword>
<sequence>MKSLTVHNMSDITKGAPGGPVSNGTNGRVNGGRPDFDKLETDVIIVGGGFGGIYGMYKFRKLGLKVNLVEAGAAFGGTWFWNRYPGARVDSETPYYSLAIPEVFNSWNFSSRFPGHEELRRYFDHMDKTLDLSKDTYFNTIVEGAHYNTDEGKWKVKSANGQTATCTYLVMATGSTHKANYPKFQDLDKYKGVLIHSSRYPQDLNVSGKKVCVIGSGATGLQIVQTLAREDCQLTACVRTPNFSLPMRQRNLTAEEQDTAKSYYPAWLHAARASKGGFPYDNAKGFFDVTPKERQELYELLWSRGGFNYVGGNYIEMLFNKDANREIYKFWAEKTRKRVQDPIKRDIIAPLEQPYWFATKRPSLEQDYYEMLDRDNVKLIGLKKNPIDRFTANGIRFGGQEGFDADFDIIILATGFDAITGTLVDFGIVGADGISLQKRWSEGVSTYLGLMVPHNPNMFMVYSPQAPTALSNAPPAIEVQIDWIVDAIKAMREQGITSITADPAAAAKWRARIHEVFNMTLYPETDSWWNGANVDGKLKEPVLFMEGLDTYDSVIKDALNGWQGFQTVKA</sequence>
<evidence type="ECO:0000259" key="9">
    <source>
        <dbReference type="Pfam" id="PF07992"/>
    </source>
</evidence>
<evidence type="ECO:0000256" key="8">
    <source>
        <dbReference type="SAM" id="MobiDB-lite"/>
    </source>
</evidence>
<dbReference type="Proteomes" id="UP000265663">
    <property type="component" value="Unassembled WGS sequence"/>
</dbReference>
<comment type="similarity">
    <text evidence="2">Belongs to the FAD-binding monooxygenase family.</text>
</comment>
<feature type="compositionally biased region" description="Polar residues" evidence="8">
    <location>
        <begin position="1"/>
        <end position="11"/>
    </location>
</feature>
<evidence type="ECO:0000256" key="4">
    <source>
        <dbReference type="ARBA" id="ARBA00022827"/>
    </source>
</evidence>
<dbReference type="GO" id="GO:0004497">
    <property type="term" value="F:monooxygenase activity"/>
    <property type="evidence" value="ECO:0007669"/>
    <property type="project" value="UniProtKB-KW"/>
</dbReference>